<dbReference type="EMBL" id="CADCUR010000281">
    <property type="protein sequence ID" value="CAA9423945.1"/>
    <property type="molecule type" value="Genomic_DNA"/>
</dbReference>
<dbReference type="AlphaFoldDB" id="A0A6J4PS24"/>
<evidence type="ECO:0000313" key="1">
    <source>
        <dbReference type="EMBL" id="CAA9423945.1"/>
    </source>
</evidence>
<reference evidence="1" key="1">
    <citation type="submission" date="2020-02" db="EMBL/GenBank/DDBJ databases">
        <authorList>
            <person name="Meier V. D."/>
        </authorList>
    </citation>
    <scope>NUCLEOTIDE SEQUENCE</scope>
    <source>
        <strain evidence="1">AVDCRST_MAG74</strain>
    </source>
</reference>
<proteinExistence type="predicted"/>
<gene>
    <name evidence="1" type="ORF">AVDCRST_MAG74-3197</name>
</gene>
<protein>
    <submittedName>
        <fullName evidence="1">Uncharacterized protein</fullName>
    </submittedName>
</protein>
<organism evidence="1">
    <name type="scientific">uncultured Pyrinomonadaceae bacterium</name>
    <dbReference type="NCBI Taxonomy" id="2283094"/>
    <lineage>
        <taxon>Bacteria</taxon>
        <taxon>Pseudomonadati</taxon>
        <taxon>Acidobacteriota</taxon>
        <taxon>Blastocatellia</taxon>
        <taxon>Blastocatellales</taxon>
        <taxon>Pyrinomonadaceae</taxon>
        <taxon>environmental samples</taxon>
    </lineage>
</organism>
<name>A0A6J4PS24_9BACT</name>
<sequence length="43" mass="5001">MEVYQMPNNYCGVKLNVAGFDIYNLKTLQRLGQINQRKIVLLT</sequence>
<accession>A0A6J4PS24</accession>